<dbReference type="GO" id="GO:0008168">
    <property type="term" value="F:methyltransferase activity"/>
    <property type="evidence" value="ECO:0007669"/>
    <property type="project" value="UniProtKB-KW"/>
</dbReference>
<dbReference type="PANTHER" id="PTHR43667">
    <property type="entry name" value="CYCLOPROPANE-FATTY-ACYL-PHOSPHOLIPID SYNTHASE"/>
    <property type="match status" value="1"/>
</dbReference>
<feature type="active site" evidence="6">
    <location>
        <position position="394"/>
    </location>
</feature>
<sequence>MTDTSLQEIHIRPGMELPKALKDIPLTARKALASLSSIRAGSLRATLPDGRLIVIEANKAGPAGQLHLYNWRLPRRAFMDGTVGVAESWFDGDWDSPDIVTFLELFLANTETLNEVASTGSRLSHMVQKVRHWLNSNSRRGARRNISAHYDLGNDFYRLWLDPTMTYSSALWQAGTETLEEAQKAKYEALLDAMNVSAGEHILEIGCGWGGFAESAARRGCHVTGLTISQQQHDFAEQRLADAGFADRSEIIFRDYRDETGLYDHVASIEMFEAVGERWWSTYFETLRRTLKPGGTAGLQIITIHESAFEDYRRYPDFIQRYVFPGGMLPTPTHLRALASEVGLSIEYENPFPQDYARTLALWRERFEEAWPKVRALGFDERFRKVWLFYLYYCEAGFRQEHIDVRQIILRKPA</sequence>
<reference evidence="7 8" key="1">
    <citation type="submission" date="2018-10" db="EMBL/GenBank/DDBJ databases">
        <title>Notoacmeibacter sp. M2BS9Y-3-1, whole genome shotgun sequence.</title>
        <authorList>
            <person name="Tuo L."/>
        </authorList>
    </citation>
    <scope>NUCLEOTIDE SEQUENCE [LARGE SCALE GENOMIC DNA]</scope>
    <source>
        <strain evidence="7 8">M2BS9Y-3-1</strain>
    </source>
</reference>
<keyword evidence="5" id="KW-0443">Lipid metabolism</keyword>
<dbReference type="EMBL" id="RCWN01000001">
    <property type="protein sequence ID" value="RLQ88030.1"/>
    <property type="molecule type" value="Genomic_DNA"/>
</dbReference>
<dbReference type="Proteomes" id="UP000281094">
    <property type="component" value="Unassembled WGS sequence"/>
</dbReference>
<dbReference type="PIRSF" id="PIRSF003085">
    <property type="entry name" value="CMAS"/>
    <property type="match status" value="1"/>
</dbReference>
<evidence type="ECO:0000313" key="7">
    <source>
        <dbReference type="EMBL" id="RLQ88030.1"/>
    </source>
</evidence>
<evidence type="ECO:0000256" key="5">
    <source>
        <dbReference type="ARBA" id="ARBA00023098"/>
    </source>
</evidence>
<comment type="similarity">
    <text evidence="1">Belongs to the CFA/CMAS family.</text>
</comment>
<organism evidence="7 8">
    <name type="scientific">Notoacmeibacter ruber</name>
    <dbReference type="NCBI Taxonomy" id="2670375"/>
    <lineage>
        <taxon>Bacteria</taxon>
        <taxon>Pseudomonadati</taxon>
        <taxon>Pseudomonadota</taxon>
        <taxon>Alphaproteobacteria</taxon>
        <taxon>Hyphomicrobiales</taxon>
        <taxon>Notoacmeibacteraceae</taxon>
        <taxon>Notoacmeibacter</taxon>
    </lineage>
</organism>
<comment type="caution">
    <text evidence="7">The sequence shown here is derived from an EMBL/GenBank/DDBJ whole genome shotgun (WGS) entry which is preliminary data.</text>
</comment>
<evidence type="ECO:0000256" key="2">
    <source>
        <dbReference type="ARBA" id="ARBA00022603"/>
    </source>
</evidence>
<name>A0A3L7JC31_9HYPH</name>
<proteinExistence type="inferred from homology"/>
<dbReference type="InterPro" id="IPR003333">
    <property type="entry name" value="CMAS"/>
</dbReference>
<dbReference type="RefSeq" id="WP_121644994.1">
    <property type="nucleotide sequence ID" value="NZ_RCWN01000001.1"/>
</dbReference>
<evidence type="ECO:0000256" key="1">
    <source>
        <dbReference type="ARBA" id="ARBA00010815"/>
    </source>
</evidence>
<dbReference type="PANTHER" id="PTHR43667:SF2">
    <property type="entry name" value="FATTY ACID C-METHYL TRANSFERASE"/>
    <property type="match status" value="1"/>
</dbReference>
<protein>
    <submittedName>
        <fullName evidence="7">Class I SAM-dependent methyltransferase</fullName>
    </submittedName>
</protein>
<gene>
    <name evidence="7" type="ORF">D8780_07230</name>
</gene>
<dbReference type="SUPFAM" id="SSF53335">
    <property type="entry name" value="S-adenosyl-L-methionine-dependent methyltransferases"/>
    <property type="match status" value="1"/>
</dbReference>
<dbReference type="InterPro" id="IPR029063">
    <property type="entry name" value="SAM-dependent_MTases_sf"/>
</dbReference>
<accession>A0A3L7JC31</accession>
<dbReference type="InterPro" id="IPR050723">
    <property type="entry name" value="CFA/CMAS"/>
</dbReference>
<dbReference type="GO" id="GO:0032259">
    <property type="term" value="P:methylation"/>
    <property type="evidence" value="ECO:0007669"/>
    <property type="project" value="UniProtKB-KW"/>
</dbReference>
<dbReference type="GO" id="GO:0008610">
    <property type="term" value="P:lipid biosynthetic process"/>
    <property type="evidence" value="ECO:0007669"/>
    <property type="project" value="InterPro"/>
</dbReference>
<evidence type="ECO:0000313" key="8">
    <source>
        <dbReference type="Proteomes" id="UP000281094"/>
    </source>
</evidence>
<dbReference type="CDD" id="cd02440">
    <property type="entry name" value="AdoMet_MTases"/>
    <property type="match status" value="1"/>
</dbReference>
<evidence type="ECO:0000256" key="6">
    <source>
        <dbReference type="PIRSR" id="PIRSR003085-1"/>
    </source>
</evidence>
<keyword evidence="8" id="KW-1185">Reference proteome</keyword>
<dbReference type="Pfam" id="PF02353">
    <property type="entry name" value="CMAS"/>
    <property type="match status" value="1"/>
</dbReference>
<keyword evidence="2 7" id="KW-0489">Methyltransferase</keyword>
<dbReference type="AlphaFoldDB" id="A0A3L7JC31"/>
<keyword evidence="3 7" id="KW-0808">Transferase</keyword>
<evidence type="ECO:0000256" key="4">
    <source>
        <dbReference type="ARBA" id="ARBA00022691"/>
    </source>
</evidence>
<evidence type="ECO:0000256" key="3">
    <source>
        <dbReference type="ARBA" id="ARBA00022679"/>
    </source>
</evidence>
<keyword evidence="4" id="KW-0949">S-adenosyl-L-methionine</keyword>
<dbReference type="Gene3D" id="3.40.50.150">
    <property type="entry name" value="Vaccinia Virus protein VP39"/>
    <property type="match status" value="1"/>
</dbReference>